<dbReference type="EMBL" id="JWZX01001776">
    <property type="protein sequence ID" value="KOO32430.1"/>
    <property type="molecule type" value="Genomic_DNA"/>
</dbReference>
<feature type="region of interest" description="Disordered" evidence="2">
    <location>
        <begin position="508"/>
        <end position="543"/>
    </location>
</feature>
<dbReference type="Proteomes" id="UP000037460">
    <property type="component" value="Unassembled WGS sequence"/>
</dbReference>
<gene>
    <name evidence="3" type="ORF">Ctob_007993</name>
</gene>
<proteinExistence type="predicted"/>
<evidence type="ECO:0000313" key="3">
    <source>
        <dbReference type="EMBL" id="KOO32430.1"/>
    </source>
</evidence>
<dbReference type="Gene3D" id="2.20.110.10">
    <property type="entry name" value="Histone H3 K4-specific methyltransferase SET7/9 N-terminal domain"/>
    <property type="match status" value="4"/>
</dbReference>
<dbReference type="SMART" id="SM00698">
    <property type="entry name" value="MORN"/>
    <property type="match status" value="8"/>
</dbReference>
<feature type="compositionally biased region" description="Basic and acidic residues" evidence="2">
    <location>
        <begin position="417"/>
        <end position="427"/>
    </location>
</feature>
<organism evidence="3 4">
    <name type="scientific">Chrysochromulina tobinii</name>
    <dbReference type="NCBI Taxonomy" id="1460289"/>
    <lineage>
        <taxon>Eukaryota</taxon>
        <taxon>Haptista</taxon>
        <taxon>Haptophyta</taxon>
        <taxon>Prymnesiophyceae</taxon>
        <taxon>Prymnesiales</taxon>
        <taxon>Chrysochromulinaceae</taxon>
        <taxon>Chrysochromulina</taxon>
    </lineage>
</organism>
<dbReference type="Pfam" id="PF02493">
    <property type="entry name" value="MORN"/>
    <property type="match status" value="7"/>
</dbReference>
<keyword evidence="4" id="KW-1185">Reference proteome</keyword>
<feature type="region of interest" description="Disordered" evidence="2">
    <location>
        <begin position="417"/>
        <end position="451"/>
    </location>
</feature>
<reference evidence="4" key="1">
    <citation type="journal article" date="2015" name="PLoS Genet.">
        <title>Genome Sequence and Transcriptome Analyses of Chrysochromulina tobin: Metabolic Tools for Enhanced Algal Fitness in the Prominent Order Prymnesiales (Haptophyceae).</title>
        <authorList>
            <person name="Hovde B.T."/>
            <person name="Deodato C.R."/>
            <person name="Hunsperger H.M."/>
            <person name="Ryken S.A."/>
            <person name="Yost W."/>
            <person name="Jha R.K."/>
            <person name="Patterson J."/>
            <person name="Monnat R.J. Jr."/>
            <person name="Barlow S.B."/>
            <person name="Starkenburg S.R."/>
            <person name="Cattolico R.A."/>
        </authorList>
    </citation>
    <scope>NUCLEOTIDE SEQUENCE</scope>
    <source>
        <strain evidence="4">CCMP291</strain>
    </source>
</reference>
<dbReference type="AlphaFoldDB" id="A0A0M0K0T7"/>
<accession>A0A0M0K0T7</accession>
<name>A0A0M0K0T7_9EUKA</name>
<sequence length="543" mass="57391">MSLSFSAPTTYPGPGGYRGKTADGLRSGKGRYKFSNAFYEYEGEWVDGIMHGEGKLSMRDGSVYEGRFDRGAMNGWGTRSWADGSTYSGQFSQGEMDGDGLYISSRGEKYEGKFERNLRQGRGQLTKATGDVYEGQFAAHHMAGQGTMSYVDGSQYVGSWERSKRAGVGTMSWPNGDSYEGEWTADQVHGGGLFVGERGEGYVRESQWHEGAPTVLASAMLLARHQYPAGDLELSHLVLQRHPAAPPAEDEDAPPPPEPPPELTLVCTLLMEGSPSVQATLTLLPGAADLLEYAAIAPITLPLPAGAARPLRVRFALSDAEGLAIELTLDESSGTTEGLVNAAALNKDGGYGTMKTLISMGYAAAEPMAPLDPAEVVPGTNTAESLAALFPKPLKAGARLPPLSILCLRTVEREPSEAEQAAHRAAAEEAAAAAAKGKKKGAEPEPEPEPLGNVCEQFAVVDESGRSVCVTLVLPDEVAAQRISAAELAAGQATQAWQAAQQQLDDAAKAASAAAENEGFAEYHVPEGPPEGQPIKLKGRVAR</sequence>
<comment type="caution">
    <text evidence="3">The sequence shown here is derived from an EMBL/GenBank/DDBJ whole genome shotgun (WGS) entry which is preliminary data.</text>
</comment>
<dbReference type="PANTHER" id="PTHR23084">
    <property type="entry name" value="PHOSPHATIDYLINOSITOL-4-PHOSPHATE 5-KINASE RELATED"/>
    <property type="match status" value="1"/>
</dbReference>
<evidence type="ECO:0000313" key="4">
    <source>
        <dbReference type="Proteomes" id="UP000037460"/>
    </source>
</evidence>
<dbReference type="SUPFAM" id="SSF82185">
    <property type="entry name" value="Histone H3 K4-specific methyltransferase SET7/9 N-terminal domain"/>
    <property type="match status" value="2"/>
</dbReference>
<feature type="region of interest" description="Disordered" evidence="2">
    <location>
        <begin position="1"/>
        <end position="22"/>
    </location>
</feature>
<evidence type="ECO:0000256" key="1">
    <source>
        <dbReference type="ARBA" id="ARBA00022737"/>
    </source>
</evidence>
<evidence type="ECO:0000256" key="2">
    <source>
        <dbReference type="SAM" id="MobiDB-lite"/>
    </source>
</evidence>
<protein>
    <submittedName>
        <fullName evidence="3">Morn repeat-containing protein 1</fullName>
    </submittedName>
</protein>
<dbReference type="OrthoDB" id="270720at2759"/>
<dbReference type="PANTHER" id="PTHR23084:SF263">
    <property type="entry name" value="MORN REPEAT-CONTAINING PROTEIN 1"/>
    <property type="match status" value="1"/>
</dbReference>
<dbReference type="InterPro" id="IPR003409">
    <property type="entry name" value="MORN"/>
</dbReference>
<keyword evidence="1" id="KW-0677">Repeat</keyword>